<accession>A0AAT9LFV9</accession>
<feature type="transmembrane region" description="Helical" evidence="9">
    <location>
        <begin position="137"/>
        <end position="154"/>
    </location>
</feature>
<protein>
    <recommendedName>
        <fullName evidence="9">Branched-chain amino acid transport system carrier protein</fullName>
    </recommendedName>
</protein>
<feature type="transmembrane region" description="Helical" evidence="9">
    <location>
        <begin position="278"/>
        <end position="297"/>
    </location>
</feature>
<evidence type="ECO:0000256" key="2">
    <source>
        <dbReference type="ARBA" id="ARBA00008540"/>
    </source>
</evidence>
<feature type="transmembrane region" description="Helical" evidence="9">
    <location>
        <begin position="366"/>
        <end position="387"/>
    </location>
</feature>
<evidence type="ECO:0000256" key="9">
    <source>
        <dbReference type="RuleBase" id="RU362122"/>
    </source>
</evidence>
<dbReference type="GO" id="GO:0015190">
    <property type="term" value="F:L-leucine transmembrane transporter activity"/>
    <property type="evidence" value="ECO:0007669"/>
    <property type="project" value="TreeGrafter"/>
</dbReference>
<feature type="transmembrane region" description="Helical" evidence="9">
    <location>
        <begin position="243"/>
        <end position="266"/>
    </location>
</feature>
<name>A0AAT9LFV9_9FIRM</name>
<comment type="caution">
    <text evidence="9">Lacks conserved residue(s) required for the propagation of feature annotation.</text>
</comment>
<feature type="transmembrane region" description="Helical" evidence="9">
    <location>
        <begin position="58"/>
        <end position="78"/>
    </location>
</feature>
<keyword evidence="4" id="KW-1003">Cell membrane</keyword>
<dbReference type="KEGG" id="fcz:IMF26_01095"/>
<reference evidence="10" key="2">
    <citation type="journal article" date="2023" name="Biology">
        <title>Prokaryotic Life Associated with Coal-Fire Gas Vents Revealed by Metagenomics.</title>
        <authorList>
            <person name="Kadnikov V.V."/>
            <person name="Mardanov A.V."/>
            <person name="Beletsky A.V."/>
            <person name="Karnachuk O.V."/>
            <person name="Ravin N.V."/>
        </authorList>
    </citation>
    <scope>NUCLEOTIDE SEQUENCE</scope>
    <source>
        <strain evidence="10">Bu02</strain>
    </source>
</reference>
<dbReference type="GO" id="GO:0005304">
    <property type="term" value="F:L-valine transmembrane transporter activity"/>
    <property type="evidence" value="ECO:0007669"/>
    <property type="project" value="TreeGrafter"/>
</dbReference>
<keyword evidence="7 9" id="KW-1133">Transmembrane helix</keyword>
<keyword evidence="8 9" id="KW-0472">Membrane</keyword>
<organism evidence="10">
    <name type="scientific">Candidatus Fermentithermobacillus carboniphilus</name>
    <dbReference type="NCBI Taxonomy" id="3085328"/>
    <lineage>
        <taxon>Bacteria</taxon>
        <taxon>Bacillati</taxon>
        <taxon>Bacillota</taxon>
        <taxon>Candidatus Fermentithermobacillia</taxon>
        <taxon>Candidatus Fermentithermobacillales</taxon>
        <taxon>Candidatus Fermentithermobacillaceae</taxon>
        <taxon>Candidatus Fermentithermobacillus</taxon>
    </lineage>
</organism>
<evidence type="ECO:0000256" key="8">
    <source>
        <dbReference type="ARBA" id="ARBA00023136"/>
    </source>
</evidence>
<dbReference type="PANTHER" id="PTHR30588:SF0">
    <property type="entry name" value="BRANCHED-CHAIN AMINO ACID PERMEASE BRNQ"/>
    <property type="match status" value="1"/>
</dbReference>
<feature type="transmembrane region" description="Helical" evidence="9">
    <location>
        <begin position="205"/>
        <end position="223"/>
    </location>
</feature>
<gene>
    <name evidence="10" type="ORF">IMF26_01095</name>
</gene>
<comment type="similarity">
    <text evidence="2 9">Belongs to the branched chain amino acid transporter family.</text>
</comment>
<dbReference type="AlphaFoldDB" id="A0AAT9LFV9"/>
<feature type="transmembrane region" description="Helical" evidence="9">
    <location>
        <begin position="427"/>
        <end position="447"/>
    </location>
</feature>
<evidence type="ECO:0000313" key="10">
    <source>
        <dbReference type="EMBL" id="QUL98715.1"/>
    </source>
</evidence>
<evidence type="ECO:0000256" key="7">
    <source>
        <dbReference type="ARBA" id="ARBA00022989"/>
    </source>
</evidence>
<proteinExistence type="inferred from homology"/>
<evidence type="ECO:0000256" key="5">
    <source>
        <dbReference type="ARBA" id="ARBA00022692"/>
    </source>
</evidence>
<dbReference type="InterPro" id="IPR004685">
    <property type="entry name" value="Brnchd-chn_aa_trnsp_Livcs"/>
</dbReference>
<feature type="transmembrane region" description="Helical" evidence="9">
    <location>
        <begin position="333"/>
        <end position="354"/>
    </location>
</feature>
<evidence type="ECO:0000256" key="6">
    <source>
        <dbReference type="ARBA" id="ARBA00022970"/>
    </source>
</evidence>
<keyword evidence="6 9" id="KW-0029">Amino-acid transport</keyword>
<keyword evidence="3 9" id="KW-0813">Transport</keyword>
<keyword evidence="5 9" id="KW-0812">Transmembrane</keyword>
<reference evidence="10" key="1">
    <citation type="submission" date="2020-10" db="EMBL/GenBank/DDBJ databases">
        <authorList>
            <person name="Kadnikov V."/>
            <person name="Beletsky A.V."/>
            <person name="Mardanov A.V."/>
            <person name="Karnachuk O.V."/>
            <person name="Ravin N.V."/>
        </authorList>
    </citation>
    <scope>NUCLEOTIDE SEQUENCE</scope>
    <source>
        <strain evidence="10">Bu02</strain>
    </source>
</reference>
<evidence type="ECO:0000256" key="3">
    <source>
        <dbReference type="ARBA" id="ARBA00022448"/>
    </source>
</evidence>
<dbReference type="PANTHER" id="PTHR30588">
    <property type="entry name" value="BRANCHED-CHAIN AMINO ACID TRANSPORT SYSTEM 2 CARRIER PROTEIN"/>
    <property type="match status" value="1"/>
</dbReference>
<dbReference type="EMBL" id="CP062796">
    <property type="protein sequence ID" value="QUL98715.1"/>
    <property type="molecule type" value="Genomic_DNA"/>
</dbReference>
<comment type="function">
    <text evidence="9">Component of the transport system for branched-chain amino acids.</text>
</comment>
<evidence type="ECO:0000256" key="4">
    <source>
        <dbReference type="ARBA" id="ARBA00022475"/>
    </source>
</evidence>
<dbReference type="GO" id="GO:0015818">
    <property type="term" value="P:isoleucine transport"/>
    <property type="evidence" value="ECO:0007669"/>
    <property type="project" value="TreeGrafter"/>
</dbReference>
<dbReference type="GO" id="GO:0015188">
    <property type="term" value="F:L-isoleucine transmembrane transporter activity"/>
    <property type="evidence" value="ECO:0007669"/>
    <property type="project" value="TreeGrafter"/>
</dbReference>
<feature type="transmembrane region" description="Helical" evidence="9">
    <location>
        <begin position="174"/>
        <end position="193"/>
    </location>
</feature>
<dbReference type="Pfam" id="PF05525">
    <property type="entry name" value="Branch_AA_trans"/>
    <property type="match status" value="1"/>
</dbReference>
<dbReference type="GO" id="GO:0015820">
    <property type="term" value="P:L-leucine transport"/>
    <property type="evidence" value="ECO:0007669"/>
    <property type="project" value="TreeGrafter"/>
</dbReference>
<feature type="transmembrane region" description="Helical" evidence="9">
    <location>
        <begin position="98"/>
        <end position="117"/>
    </location>
</feature>
<feature type="transmembrane region" description="Helical" evidence="9">
    <location>
        <begin position="393"/>
        <end position="415"/>
    </location>
</feature>
<sequence length="506" mass="54799">MGELRETVPLCPDRQATVVVSGLARFKAAVRAITLITYGVSNCMEQEKHISDPKGRKGLTWLALISIGGTIFSMHFGGASMIWPVTWGKMAGRDVLEVYLGVFPTALFLPWVAYYAVARGGSLSTMAKRVGRAFEYLFALPAMLIIGPLFTIPRMSAASWDALSTLFGFSRDNVVSRIVFQLAYYMVAYWFLAKLSDIVDKMSRFLVPFLLVLVFAIIVKGVLDPIGGWAEPSYGNNALSWGFVSGYQTSELLVALAFAGLIMFDLKGRGIQDEGDQLRYLMLTAAIGIGILCLTHLGHMLVGARTGHEFEELRYADLYASVVMRLWGRVGGALFNLGLLLAALTTAIGCNAGVSSYIEELTKGRLSYNAAAVGISAVSMLVSSMGLSRIIQFTAPLFSITYPPSIVLTIGYSLLQPWRSNRHAACIRVAAWTSLILGWVDALLIWFGPVEGNRFLTALITFLNRYIAAVPGGEQGLGWVIPSLVAGLATWIAAGNSSGTAVEKDA</sequence>
<comment type="subcellular location">
    <subcellularLocation>
        <location evidence="1 9">Cell membrane</location>
        <topology evidence="1 9">Multi-pass membrane protein</topology>
    </subcellularLocation>
</comment>
<evidence type="ECO:0000256" key="1">
    <source>
        <dbReference type="ARBA" id="ARBA00004651"/>
    </source>
</evidence>
<dbReference type="GO" id="GO:0005886">
    <property type="term" value="C:plasma membrane"/>
    <property type="evidence" value="ECO:0007669"/>
    <property type="project" value="UniProtKB-SubCell"/>
</dbReference>